<dbReference type="Proteomes" id="UP001555786">
    <property type="component" value="Unassembled WGS sequence"/>
</dbReference>
<dbReference type="EMBL" id="JBFNQD010000018">
    <property type="protein sequence ID" value="MEW9309864.1"/>
    <property type="molecule type" value="Genomic_DNA"/>
</dbReference>
<feature type="transmembrane region" description="Helical" evidence="2">
    <location>
        <begin position="12"/>
        <end position="33"/>
    </location>
</feature>
<keyword evidence="2" id="KW-0812">Transmembrane</keyword>
<evidence type="ECO:0000313" key="4">
    <source>
        <dbReference type="Proteomes" id="UP001555786"/>
    </source>
</evidence>
<protein>
    <submittedName>
        <fullName evidence="3">Uncharacterized protein</fullName>
    </submittedName>
</protein>
<evidence type="ECO:0000256" key="1">
    <source>
        <dbReference type="SAM" id="MobiDB-lite"/>
    </source>
</evidence>
<organism evidence="3 4">
    <name type="scientific">Labrys neptuniae</name>
    <dbReference type="NCBI Taxonomy" id="376174"/>
    <lineage>
        <taxon>Bacteria</taxon>
        <taxon>Pseudomonadati</taxon>
        <taxon>Pseudomonadota</taxon>
        <taxon>Alphaproteobacteria</taxon>
        <taxon>Hyphomicrobiales</taxon>
        <taxon>Xanthobacteraceae</taxon>
        <taxon>Labrys</taxon>
    </lineage>
</organism>
<evidence type="ECO:0000256" key="2">
    <source>
        <dbReference type="SAM" id="Phobius"/>
    </source>
</evidence>
<keyword evidence="2" id="KW-1133">Transmembrane helix</keyword>
<comment type="caution">
    <text evidence="3">The sequence shown here is derived from an EMBL/GenBank/DDBJ whole genome shotgun (WGS) entry which is preliminary data.</text>
</comment>
<gene>
    <name evidence="3" type="ORF">ABXS05_30235</name>
</gene>
<accession>A0ABV3PW59</accession>
<keyword evidence="2" id="KW-0472">Membrane</keyword>
<evidence type="ECO:0000313" key="3">
    <source>
        <dbReference type="EMBL" id="MEW9309864.1"/>
    </source>
</evidence>
<feature type="compositionally biased region" description="Basic and acidic residues" evidence="1">
    <location>
        <begin position="194"/>
        <end position="203"/>
    </location>
</feature>
<feature type="region of interest" description="Disordered" evidence="1">
    <location>
        <begin position="177"/>
        <end position="216"/>
    </location>
</feature>
<sequence>MRNIDFTSWQSLLATVIGLALFTLIGVGIRLLAMFTIQQRRERLNRQINERVRTLIAAYRTLGGSFTGDLTVDPMHLRELRQAAPPAGGEAEGEVPPLDLSAGKVARSDRARRIRDAVEAALSDIILLGTEEHVRLASRAARELVAGHPVHTQELVISLRAFIREALDLAPIPADIELPAQGPARPSASGGGGKGERGKEEGRQGGGGSGGGGIGAGLGAGLGGGMGLGLGSLGHEDDPSSGHGA</sequence>
<name>A0ABV3PW59_9HYPH</name>
<proteinExistence type="predicted"/>
<feature type="compositionally biased region" description="Gly residues" evidence="1">
    <location>
        <begin position="204"/>
        <end position="216"/>
    </location>
</feature>
<dbReference type="RefSeq" id="WP_367626453.1">
    <property type="nucleotide sequence ID" value="NZ_JBFNQD010000018.1"/>
</dbReference>
<keyword evidence="4" id="KW-1185">Reference proteome</keyword>
<reference evidence="3 4" key="1">
    <citation type="submission" date="2024-07" db="EMBL/GenBank/DDBJ databases">
        <title>Description of Labrys sedimenti sp. nov., isolated from a diclofenac-degrading enrichment culture.</title>
        <authorList>
            <person name="Tancsics A."/>
            <person name="Csepanyi A."/>
        </authorList>
    </citation>
    <scope>NUCLEOTIDE SEQUENCE [LARGE SCALE GENOMIC DNA]</scope>
    <source>
        <strain evidence="3 4">LMG 23578</strain>
    </source>
</reference>